<organism evidence="1 2">
    <name type="scientific">Taibaiella chishuiensis</name>
    <dbReference type="NCBI Taxonomy" id="1434707"/>
    <lineage>
        <taxon>Bacteria</taxon>
        <taxon>Pseudomonadati</taxon>
        <taxon>Bacteroidota</taxon>
        <taxon>Chitinophagia</taxon>
        <taxon>Chitinophagales</taxon>
        <taxon>Chitinophagaceae</taxon>
        <taxon>Taibaiella</taxon>
    </lineage>
</organism>
<gene>
    <name evidence="1" type="ORF">B0I18_1011451</name>
</gene>
<dbReference type="OrthoDB" id="5504491at2"/>
<dbReference type="Gene3D" id="1.10.150.240">
    <property type="entry name" value="Putative phosphatase, domain 2"/>
    <property type="match status" value="1"/>
</dbReference>
<dbReference type="InterPro" id="IPR006439">
    <property type="entry name" value="HAD-SF_hydro_IA"/>
</dbReference>
<proteinExistence type="predicted"/>
<dbReference type="GO" id="GO:0006281">
    <property type="term" value="P:DNA repair"/>
    <property type="evidence" value="ECO:0007669"/>
    <property type="project" value="TreeGrafter"/>
</dbReference>
<comment type="caution">
    <text evidence="1">The sequence shown here is derived from an EMBL/GenBank/DDBJ whole genome shotgun (WGS) entry which is preliminary data.</text>
</comment>
<evidence type="ECO:0000313" key="1">
    <source>
        <dbReference type="EMBL" id="PSK95285.1"/>
    </source>
</evidence>
<dbReference type="AlphaFoldDB" id="A0A2P8DDL8"/>
<dbReference type="InterPro" id="IPR023214">
    <property type="entry name" value="HAD_sf"/>
</dbReference>
<dbReference type="SUPFAM" id="SSF56784">
    <property type="entry name" value="HAD-like"/>
    <property type="match status" value="1"/>
</dbReference>
<dbReference type="Pfam" id="PF00702">
    <property type="entry name" value="Hydrolase"/>
    <property type="match status" value="1"/>
</dbReference>
<dbReference type="EMBL" id="PYGD01000001">
    <property type="protein sequence ID" value="PSK95285.1"/>
    <property type="molecule type" value="Genomic_DNA"/>
</dbReference>
<dbReference type="InterPro" id="IPR036412">
    <property type="entry name" value="HAD-like_sf"/>
</dbReference>
<dbReference type="InterPro" id="IPR023198">
    <property type="entry name" value="PGP-like_dom2"/>
</dbReference>
<dbReference type="GO" id="GO:0008967">
    <property type="term" value="F:phosphoglycolate phosphatase activity"/>
    <property type="evidence" value="ECO:0007669"/>
    <property type="project" value="TreeGrafter"/>
</dbReference>
<dbReference type="Gene3D" id="3.40.50.1000">
    <property type="entry name" value="HAD superfamily/HAD-like"/>
    <property type="match status" value="1"/>
</dbReference>
<dbReference type="RefSeq" id="WP_106521946.1">
    <property type="nucleotide sequence ID" value="NZ_PYGD01000001.1"/>
</dbReference>
<evidence type="ECO:0000313" key="2">
    <source>
        <dbReference type="Proteomes" id="UP000240572"/>
    </source>
</evidence>
<dbReference type="SFLD" id="SFLDG01129">
    <property type="entry name" value="C1.5:_HAD__Beta-PGM__Phosphata"/>
    <property type="match status" value="1"/>
</dbReference>
<dbReference type="SFLD" id="SFLDS00003">
    <property type="entry name" value="Haloacid_Dehalogenase"/>
    <property type="match status" value="1"/>
</dbReference>
<protein>
    <submittedName>
        <fullName evidence="1">Phosphonatase-like hydrolase</fullName>
    </submittedName>
</protein>
<dbReference type="PANTHER" id="PTHR43434">
    <property type="entry name" value="PHOSPHOGLYCOLATE PHOSPHATASE"/>
    <property type="match status" value="1"/>
</dbReference>
<accession>A0A2P8DDL8</accession>
<dbReference type="GO" id="GO:0005829">
    <property type="term" value="C:cytosol"/>
    <property type="evidence" value="ECO:0007669"/>
    <property type="project" value="TreeGrafter"/>
</dbReference>
<sequence>MLTDSIKLVIFDMAGTTVYDDHYVSEVLCASLALHGYTVPREAADEVMGIAKPVAIRTLLNQFYPAATGVSIEPIHQDFLRLMIEFYANAEDIREIEGSSVVFRELRRQGIKVGIDTGFSRDITDIIMNRLGWQEEGLVDVSVASDEVAHGRPAPDMVYRAMELTGITDVKSVMKVGDTPVDIMEGNNAGCGMVVGVLSGIGTPVELKEAGEALLVDSISDITAILDKTVVYN</sequence>
<dbReference type="PANTHER" id="PTHR43434:SF19">
    <property type="entry name" value="PHOSPHONOACETALDEHYDE HYDROLASE"/>
    <property type="match status" value="1"/>
</dbReference>
<keyword evidence="2" id="KW-1185">Reference proteome</keyword>
<keyword evidence="1" id="KW-0378">Hydrolase</keyword>
<name>A0A2P8DDL8_9BACT</name>
<dbReference type="Proteomes" id="UP000240572">
    <property type="component" value="Unassembled WGS sequence"/>
</dbReference>
<dbReference type="InterPro" id="IPR050155">
    <property type="entry name" value="HAD-like_hydrolase_sf"/>
</dbReference>
<dbReference type="NCBIfam" id="TIGR01549">
    <property type="entry name" value="HAD-SF-IA-v1"/>
    <property type="match status" value="1"/>
</dbReference>
<reference evidence="1 2" key="1">
    <citation type="submission" date="2018-03" db="EMBL/GenBank/DDBJ databases">
        <title>Genomic Encyclopedia of Type Strains, Phase III (KMG-III): the genomes of soil and plant-associated and newly described type strains.</title>
        <authorList>
            <person name="Whitman W."/>
        </authorList>
    </citation>
    <scope>NUCLEOTIDE SEQUENCE [LARGE SCALE GENOMIC DNA]</scope>
    <source>
        <strain evidence="1 2">CGMCC 1.12700</strain>
    </source>
</reference>